<feature type="compositionally biased region" description="Low complexity" evidence="1">
    <location>
        <begin position="58"/>
        <end position="74"/>
    </location>
</feature>
<evidence type="ECO:0000256" key="1">
    <source>
        <dbReference type="SAM" id="MobiDB-lite"/>
    </source>
</evidence>
<feature type="domain" description="Minor capsid protein P11 C-terminal conserved region" evidence="3">
    <location>
        <begin position="96"/>
        <end position="173"/>
    </location>
</feature>
<keyword evidence="2" id="KW-0812">Transmembrane</keyword>
<proteinExistence type="predicted"/>
<feature type="region of interest" description="Disordered" evidence="1">
    <location>
        <begin position="86"/>
        <end position="105"/>
    </location>
</feature>
<reference evidence="4" key="1">
    <citation type="journal article" date="2020" name="Nature">
        <title>Giant virus diversity and host interactions through global metagenomics.</title>
        <authorList>
            <person name="Schulz F."/>
            <person name="Roux S."/>
            <person name="Paez-Espino D."/>
            <person name="Jungbluth S."/>
            <person name="Walsh D.A."/>
            <person name="Denef V.J."/>
            <person name="McMahon K.D."/>
            <person name="Konstantinidis K.T."/>
            <person name="Eloe-Fadrosh E.A."/>
            <person name="Kyrpides N.C."/>
            <person name="Woyke T."/>
        </authorList>
    </citation>
    <scope>NUCLEOTIDE SEQUENCE</scope>
    <source>
        <strain evidence="4">GVMAG-M-3300018416-45</strain>
    </source>
</reference>
<keyword evidence="2" id="KW-1133">Transmembrane helix</keyword>
<dbReference type="Pfam" id="PF23983">
    <property type="entry name" value="P11_C"/>
    <property type="match status" value="1"/>
</dbReference>
<feature type="transmembrane region" description="Helical" evidence="2">
    <location>
        <begin position="10"/>
        <end position="28"/>
    </location>
</feature>
<name>A0A6C0BRX2_9ZZZZ</name>
<evidence type="ECO:0000256" key="2">
    <source>
        <dbReference type="SAM" id="Phobius"/>
    </source>
</evidence>
<feature type="compositionally biased region" description="Polar residues" evidence="1">
    <location>
        <begin position="86"/>
        <end position="96"/>
    </location>
</feature>
<feature type="region of interest" description="Disordered" evidence="1">
    <location>
        <begin position="49"/>
        <end position="79"/>
    </location>
</feature>
<evidence type="ECO:0000313" key="4">
    <source>
        <dbReference type="EMBL" id="QHS94732.1"/>
    </source>
</evidence>
<keyword evidence="2" id="KW-0472">Membrane</keyword>
<organism evidence="4">
    <name type="scientific">viral metagenome</name>
    <dbReference type="NCBI Taxonomy" id="1070528"/>
    <lineage>
        <taxon>unclassified sequences</taxon>
        <taxon>metagenomes</taxon>
        <taxon>organismal metagenomes</taxon>
    </lineage>
</organism>
<sequence length="178" mass="19424">MKEKMFEDKIIILIGFGLAIFFIGYLLSKGSKSKCEIIDTLDATEGDDEYEYDDQDISAPSQQPTGPTPTQSSQCDTYARVGDSSSITANGAQMSDPSELLPNDKNTKFAKMNPTEANPNLLKAAWNSGIDTVAGTLRNANLQLRSEIPNPTNNVSVWNQTTIEPDLMRVPLELGCSN</sequence>
<dbReference type="AlphaFoldDB" id="A0A6C0BRX2"/>
<dbReference type="EMBL" id="MN739231">
    <property type="protein sequence ID" value="QHS94732.1"/>
    <property type="molecule type" value="Genomic_DNA"/>
</dbReference>
<dbReference type="InterPro" id="IPR055730">
    <property type="entry name" value="P11_C"/>
</dbReference>
<protein>
    <recommendedName>
        <fullName evidence="3">Minor capsid protein P11 C-terminal conserved region domain-containing protein</fullName>
    </recommendedName>
</protein>
<evidence type="ECO:0000259" key="3">
    <source>
        <dbReference type="Pfam" id="PF23983"/>
    </source>
</evidence>
<accession>A0A6C0BRX2</accession>